<reference evidence="2" key="1">
    <citation type="submission" date="2014-09" db="EMBL/GenBank/DDBJ databases">
        <authorList>
            <person name="Sharma Rahul"/>
            <person name="Thines Marco"/>
        </authorList>
    </citation>
    <scope>NUCLEOTIDE SEQUENCE [LARGE SCALE GENOMIC DNA]</scope>
</reference>
<protein>
    <submittedName>
        <fullName evidence="1">Uncharacterized protein</fullName>
    </submittedName>
</protein>
<dbReference type="RefSeq" id="XP_024576165.1">
    <property type="nucleotide sequence ID" value="XM_024725383.1"/>
</dbReference>
<dbReference type="EMBL" id="CCYD01000442">
    <property type="protein sequence ID" value="CEG39796.1"/>
    <property type="molecule type" value="Genomic_DNA"/>
</dbReference>
<keyword evidence="2" id="KW-1185">Reference proteome</keyword>
<sequence>MTPKQSSRNKTLRDHRSSKMYSMHLHCNSPDFHRAAPAAKKLPCLVIPGTLLHGDALTYSEGLVSRKFT</sequence>
<evidence type="ECO:0000313" key="1">
    <source>
        <dbReference type="EMBL" id="CEG39796.1"/>
    </source>
</evidence>
<proteinExistence type="predicted"/>
<name>A0A0P1AFC8_PLAHL</name>
<dbReference type="Proteomes" id="UP000054928">
    <property type="component" value="Unassembled WGS sequence"/>
</dbReference>
<evidence type="ECO:0000313" key="2">
    <source>
        <dbReference type="Proteomes" id="UP000054928"/>
    </source>
</evidence>
<dbReference type="GeneID" id="36405086"/>
<dbReference type="AlphaFoldDB" id="A0A0P1AFC8"/>
<organism evidence="1 2">
    <name type="scientific">Plasmopara halstedii</name>
    <name type="common">Downy mildew of sunflower</name>
    <dbReference type="NCBI Taxonomy" id="4781"/>
    <lineage>
        <taxon>Eukaryota</taxon>
        <taxon>Sar</taxon>
        <taxon>Stramenopiles</taxon>
        <taxon>Oomycota</taxon>
        <taxon>Peronosporomycetes</taxon>
        <taxon>Peronosporales</taxon>
        <taxon>Peronosporaceae</taxon>
        <taxon>Plasmopara</taxon>
    </lineage>
</organism>
<accession>A0A0P1AFC8</accession>